<sequence length="68" mass="7601">MVTCHEFIKISNLSCFSCGFYTGPDNSPGAVRRLPGPWMMLPTKKNRLEGDPRPEPRDPPSDGQVRIV</sequence>
<evidence type="ECO:0000313" key="2">
    <source>
        <dbReference type="EMBL" id="GFA93452.1"/>
    </source>
</evidence>
<name>A0A699KGD3_TANCI</name>
<accession>A0A699KGD3</accession>
<dbReference type="EMBL" id="BKCJ010517185">
    <property type="protein sequence ID" value="GFA93452.1"/>
    <property type="molecule type" value="Genomic_DNA"/>
</dbReference>
<evidence type="ECO:0000256" key="1">
    <source>
        <dbReference type="SAM" id="MobiDB-lite"/>
    </source>
</evidence>
<feature type="compositionally biased region" description="Basic and acidic residues" evidence="1">
    <location>
        <begin position="46"/>
        <end position="60"/>
    </location>
</feature>
<comment type="caution">
    <text evidence="2">The sequence shown here is derived from an EMBL/GenBank/DDBJ whole genome shotgun (WGS) entry which is preliminary data.</text>
</comment>
<protein>
    <submittedName>
        <fullName evidence="2">Uncharacterized protein</fullName>
    </submittedName>
</protein>
<organism evidence="2">
    <name type="scientific">Tanacetum cinerariifolium</name>
    <name type="common">Dalmatian daisy</name>
    <name type="synonym">Chrysanthemum cinerariifolium</name>
    <dbReference type="NCBI Taxonomy" id="118510"/>
    <lineage>
        <taxon>Eukaryota</taxon>
        <taxon>Viridiplantae</taxon>
        <taxon>Streptophyta</taxon>
        <taxon>Embryophyta</taxon>
        <taxon>Tracheophyta</taxon>
        <taxon>Spermatophyta</taxon>
        <taxon>Magnoliopsida</taxon>
        <taxon>eudicotyledons</taxon>
        <taxon>Gunneridae</taxon>
        <taxon>Pentapetalae</taxon>
        <taxon>asterids</taxon>
        <taxon>campanulids</taxon>
        <taxon>Asterales</taxon>
        <taxon>Asteraceae</taxon>
        <taxon>Asteroideae</taxon>
        <taxon>Anthemideae</taxon>
        <taxon>Anthemidinae</taxon>
        <taxon>Tanacetum</taxon>
    </lineage>
</organism>
<proteinExistence type="predicted"/>
<gene>
    <name evidence="2" type="ORF">Tci_665424</name>
</gene>
<feature type="region of interest" description="Disordered" evidence="1">
    <location>
        <begin position="33"/>
        <end position="68"/>
    </location>
</feature>
<dbReference type="AlphaFoldDB" id="A0A699KGD3"/>
<reference evidence="2" key="1">
    <citation type="journal article" date="2019" name="Sci. Rep.">
        <title>Draft genome of Tanacetum cinerariifolium, the natural source of mosquito coil.</title>
        <authorList>
            <person name="Yamashiro T."/>
            <person name="Shiraishi A."/>
            <person name="Satake H."/>
            <person name="Nakayama K."/>
        </authorList>
    </citation>
    <scope>NUCLEOTIDE SEQUENCE</scope>
</reference>